<name>A0A6H2H2G9_9BACL</name>
<keyword evidence="4 5" id="KW-0472">Membrane</keyword>
<dbReference type="Proteomes" id="UP000502136">
    <property type="component" value="Chromosome"/>
</dbReference>
<dbReference type="PANTHER" id="PTHR39157">
    <property type="entry name" value="INTEGRAL MEMBRANE PROTEIN-RELATED"/>
    <property type="match status" value="1"/>
</dbReference>
<dbReference type="PANTHER" id="PTHR39157:SF1">
    <property type="entry name" value="DOXX FAMILY PROTEIN"/>
    <property type="match status" value="1"/>
</dbReference>
<reference evidence="6 7" key="1">
    <citation type="submission" date="2020-04" db="EMBL/GenBank/DDBJ databases">
        <title>Novel Paenibacillus strain UniB2 isolated from commercial digestive syrup.</title>
        <authorList>
            <person name="Thorat V."/>
            <person name="Kirdat K."/>
            <person name="Tiwarekar B."/>
            <person name="Yadav A."/>
        </authorList>
    </citation>
    <scope>NUCLEOTIDE SEQUENCE [LARGE SCALE GENOMIC DNA]</scope>
    <source>
        <strain evidence="6 7">UniB2</strain>
    </source>
</reference>
<dbReference type="InterPro" id="IPR032808">
    <property type="entry name" value="DoxX"/>
</dbReference>
<keyword evidence="7" id="KW-1185">Reference proteome</keyword>
<dbReference type="AlphaFoldDB" id="A0A6H2H2G9"/>
<proteinExistence type="predicted"/>
<feature type="transmembrane region" description="Helical" evidence="5">
    <location>
        <begin position="92"/>
        <end position="112"/>
    </location>
</feature>
<feature type="transmembrane region" description="Helical" evidence="5">
    <location>
        <begin position="118"/>
        <end position="138"/>
    </location>
</feature>
<dbReference type="KEGG" id="palr:HGI30_21505"/>
<dbReference type="EMBL" id="CP051428">
    <property type="protein sequence ID" value="QJC53847.1"/>
    <property type="molecule type" value="Genomic_DNA"/>
</dbReference>
<evidence type="ECO:0000256" key="1">
    <source>
        <dbReference type="ARBA" id="ARBA00004141"/>
    </source>
</evidence>
<keyword evidence="3 5" id="KW-1133">Transmembrane helix</keyword>
<evidence type="ECO:0000313" key="7">
    <source>
        <dbReference type="Proteomes" id="UP000502136"/>
    </source>
</evidence>
<evidence type="ECO:0000313" key="6">
    <source>
        <dbReference type="EMBL" id="QJC53847.1"/>
    </source>
</evidence>
<accession>A0A6H2H2G9</accession>
<evidence type="ECO:0000256" key="2">
    <source>
        <dbReference type="ARBA" id="ARBA00022692"/>
    </source>
</evidence>
<evidence type="ECO:0000256" key="3">
    <source>
        <dbReference type="ARBA" id="ARBA00022989"/>
    </source>
</evidence>
<evidence type="ECO:0000256" key="5">
    <source>
        <dbReference type="SAM" id="Phobius"/>
    </source>
</evidence>
<sequence length="177" mass="18826">MAFQWWRTNLAAAAALLLLRLYAGWKWTSAGWGKLTGDEAFSAGGFVQNAIANPVLRSGTNEALYPTYVSFLKHFVSPQMGLFSLLVSWGELLVGLSLLLGLFTTAGAFFGLVMNFSFLFAGALSLNPWLILIGFLILTGGRNAGRFGLDPLVLPRLAALRPGKARPSSAAASGTAS</sequence>
<dbReference type="Pfam" id="PF07681">
    <property type="entry name" value="DoxX"/>
    <property type="match status" value="1"/>
</dbReference>
<evidence type="ECO:0000256" key="4">
    <source>
        <dbReference type="ARBA" id="ARBA00023136"/>
    </source>
</evidence>
<protein>
    <submittedName>
        <fullName evidence="6">DoxX family membrane protein</fullName>
    </submittedName>
</protein>
<comment type="subcellular location">
    <subcellularLocation>
        <location evidence="1">Membrane</location>
        <topology evidence="1">Multi-pass membrane protein</topology>
    </subcellularLocation>
</comment>
<dbReference type="GO" id="GO:0016020">
    <property type="term" value="C:membrane"/>
    <property type="evidence" value="ECO:0007669"/>
    <property type="project" value="UniProtKB-SubCell"/>
</dbReference>
<gene>
    <name evidence="6" type="ORF">HGI30_21505</name>
</gene>
<dbReference type="RefSeq" id="WP_168909377.1">
    <property type="nucleotide sequence ID" value="NZ_CP051428.1"/>
</dbReference>
<keyword evidence="2 5" id="KW-0812">Transmembrane</keyword>
<organism evidence="6 7">
    <name type="scientific">Paenibacillus albicereus</name>
    <dbReference type="NCBI Taxonomy" id="2726185"/>
    <lineage>
        <taxon>Bacteria</taxon>
        <taxon>Bacillati</taxon>
        <taxon>Bacillota</taxon>
        <taxon>Bacilli</taxon>
        <taxon>Bacillales</taxon>
        <taxon>Paenibacillaceae</taxon>
        <taxon>Paenibacillus</taxon>
    </lineage>
</organism>